<name>A0ACC0TTV4_9AGAM</name>
<reference evidence="1" key="1">
    <citation type="submission" date="2021-03" db="EMBL/GenBank/DDBJ databases">
        <title>Evolutionary priming and transition to the ectomycorrhizal habit in an iconic lineage of mushroom-forming fungi: is preadaptation a requirement?</title>
        <authorList>
            <consortium name="DOE Joint Genome Institute"/>
            <person name="Looney B.P."/>
            <person name="Miyauchi S."/>
            <person name="Morin E."/>
            <person name="Drula E."/>
            <person name="Courty P.E."/>
            <person name="Chicoki N."/>
            <person name="Fauchery L."/>
            <person name="Kohler A."/>
            <person name="Kuo A."/>
            <person name="LaButti K."/>
            <person name="Pangilinan J."/>
            <person name="Lipzen A."/>
            <person name="Riley R."/>
            <person name="Andreopoulos W."/>
            <person name="He G."/>
            <person name="Johnson J."/>
            <person name="Barry K.W."/>
            <person name="Grigoriev I.V."/>
            <person name="Nagy L."/>
            <person name="Hibbett D."/>
            <person name="Henrissat B."/>
            <person name="Matheny P.B."/>
            <person name="Labbe J."/>
            <person name="Martin A.F."/>
        </authorList>
    </citation>
    <scope>NUCLEOTIDE SEQUENCE</scope>
    <source>
        <strain evidence="1">BPL698</strain>
    </source>
</reference>
<accession>A0ACC0TTV4</accession>
<comment type="caution">
    <text evidence="1">The sequence shown here is derived from an EMBL/GenBank/DDBJ whole genome shotgun (WGS) entry which is preliminary data.</text>
</comment>
<evidence type="ECO:0000313" key="1">
    <source>
        <dbReference type="EMBL" id="KAI9445610.1"/>
    </source>
</evidence>
<organism evidence="1 2">
    <name type="scientific">Russula earlei</name>
    <dbReference type="NCBI Taxonomy" id="71964"/>
    <lineage>
        <taxon>Eukaryota</taxon>
        <taxon>Fungi</taxon>
        <taxon>Dikarya</taxon>
        <taxon>Basidiomycota</taxon>
        <taxon>Agaricomycotina</taxon>
        <taxon>Agaricomycetes</taxon>
        <taxon>Russulales</taxon>
        <taxon>Russulaceae</taxon>
        <taxon>Russula</taxon>
    </lineage>
</organism>
<dbReference type="EMBL" id="JAGFNK010000665">
    <property type="protein sequence ID" value="KAI9445610.1"/>
    <property type="molecule type" value="Genomic_DNA"/>
</dbReference>
<keyword evidence="2" id="KW-1185">Reference proteome</keyword>
<dbReference type="Proteomes" id="UP001207468">
    <property type="component" value="Unassembled WGS sequence"/>
</dbReference>
<evidence type="ECO:0000313" key="2">
    <source>
        <dbReference type="Proteomes" id="UP001207468"/>
    </source>
</evidence>
<gene>
    <name evidence="1" type="ORF">F5148DRAFT_1278254</name>
</gene>
<sequence length="336" mass="38592">MFLVSIIPGPREPSLEQINHILAPLVYDLLCFWEPGVFIRQTAHHFDGHLCQCGPNTCGFASHAFLHFCSFCKLPLHEIDNLDANSWPIRTWAEHRQSACAWKDATSHAARLRLYCQNGIRWSKLLRLPYWDPTTFVVLDCMHSLLLGNLQRHCREVWGMNFQLEDNDFHLKPDKKGAVTKAEILHGYGTLEHGTDQEVASLSIHKSGFNMPKTTLPSWIGRAPPKLGDGRHGKLSVDQWRTACTINLVVTLGRLWGSKPPNDCHYQMLVNFTDLTTPDRIVLFQQHMHRYLQTMKELYVYSNLTPNHHLALHLPKLLENFGPPHAWVCFVFECCL</sequence>
<proteinExistence type="predicted"/>
<protein>
    <submittedName>
        <fullName evidence="1">Uncharacterized protein</fullName>
    </submittedName>
</protein>